<evidence type="ECO:0000313" key="5">
    <source>
        <dbReference type="Proteomes" id="UP000184390"/>
    </source>
</evidence>
<reference evidence="4 5" key="1">
    <citation type="submission" date="2016-11" db="EMBL/GenBank/DDBJ databases">
        <authorList>
            <person name="Varghese N."/>
            <person name="Submissions S."/>
        </authorList>
    </citation>
    <scope>NUCLEOTIDE SEQUENCE [LARGE SCALE GENOMIC DNA]</scope>
    <source>
        <strain evidence="4 5">PA</strain>
    </source>
</reference>
<keyword evidence="2" id="KW-0472">Membrane</keyword>
<comment type="caution">
    <text evidence="4">The sequence shown here is derived from an EMBL/GenBank/DDBJ whole genome shotgun (WGS) entry which is preliminary data.</text>
</comment>
<feature type="region of interest" description="Disordered" evidence="1">
    <location>
        <begin position="205"/>
        <end position="252"/>
    </location>
</feature>
<keyword evidence="2" id="KW-1133">Transmembrane helix</keyword>
<dbReference type="InterPro" id="IPR027381">
    <property type="entry name" value="LytR/CpsA/Psr_C"/>
</dbReference>
<feature type="transmembrane region" description="Helical" evidence="2">
    <location>
        <begin position="42"/>
        <end position="60"/>
    </location>
</feature>
<feature type="compositionally biased region" description="Low complexity" evidence="1">
    <location>
        <begin position="69"/>
        <end position="111"/>
    </location>
</feature>
<proteinExistence type="predicted"/>
<dbReference type="Pfam" id="PF13399">
    <property type="entry name" value="LytR_C"/>
    <property type="match status" value="1"/>
</dbReference>
<evidence type="ECO:0000259" key="3">
    <source>
        <dbReference type="Pfam" id="PF13399"/>
    </source>
</evidence>
<feature type="region of interest" description="Disordered" evidence="1">
    <location>
        <begin position="66"/>
        <end position="111"/>
    </location>
</feature>
<keyword evidence="2" id="KW-0812">Transmembrane</keyword>
<name>A0ABY1I9M2_9ACTO</name>
<evidence type="ECO:0000256" key="2">
    <source>
        <dbReference type="SAM" id="Phobius"/>
    </source>
</evidence>
<dbReference type="EMBL" id="FQYL01000005">
    <property type="protein sequence ID" value="SHI81398.1"/>
    <property type="molecule type" value="Genomic_DNA"/>
</dbReference>
<feature type="domain" description="LytR/CpsA/Psr regulator C-terminal" evidence="3">
    <location>
        <begin position="120"/>
        <end position="207"/>
    </location>
</feature>
<sequence length="252" mass="24989">MGRYSARVSHYDYPDDEFDDGKGAGPAPIGVHRAELPAWRSWVSLLAVLILVPILAWGAVKLLGRSSNSSTSTAGTSTATPAGTGAPASEGVGGATPSDGAGDAAASAAPTGEADMSTGITLYNGTSIQGLAGRTGEKLTAAGYTQVNVSPGAYTVEQPTKTTVYYNSAEQAATAQAVVAALGGGEAVEDPGQAQSNPIVIILREDYPGASEDGAATTPEDGPNGATPEVGPNGATAEADNGGIGNGRGNNR</sequence>
<accession>A0ABY1I9M2</accession>
<keyword evidence="5" id="KW-1185">Reference proteome</keyword>
<evidence type="ECO:0000256" key="1">
    <source>
        <dbReference type="SAM" id="MobiDB-lite"/>
    </source>
</evidence>
<dbReference type="Gene3D" id="3.30.70.2390">
    <property type="match status" value="1"/>
</dbReference>
<evidence type="ECO:0000313" key="4">
    <source>
        <dbReference type="EMBL" id="SHI81398.1"/>
    </source>
</evidence>
<dbReference type="Proteomes" id="UP000184390">
    <property type="component" value="Unassembled WGS sequence"/>
</dbReference>
<feature type="compositionally biased region" description="Gly residues" evidence="1">
    <location>
        <begin position="242"/>
        <end position="252"/>
    </location>
</feature>
<organism evidence="4 5">
    <name type="scientific">Actinomyces denticolens</name>
    <dbReference type="NCBI Taxonomy" id="52767"/>
    <lineage>
        <taxon>Bacteria</taxon>
        <taxon>Bacillati</taxon>
        <taxon>Actinomycetota</taxon>
        <taxon>Actinomycetes</taxon>
        <taxon>Actinomycetales</taxon>
        <taxon>Actinomycetaceae</taxon>
        <taxon>Actinomyces</taxon>
    </lineage>
</organism>
<protein>
    <submittedName>
        <fullName evidence="4">LytR cell envelope-related transcriptional attenuator</fullName>
    </submittedName>
</protein>
<gene>
    <name evidence="4" type="ORF">SAMN05216246_10599</name>
</gene>